<evidence type="ECO:0000256" key="1">
    <source>
        <dbReference type="SAM" id="SignalP"/>
    </source>
</evidence>
<dbReference type="InterPro" id="IPR050490">
    <property type="entry name" value="Bact_solute-bd_prot1"/>
</dbReference>
<proteinExistence type="predicted"/>
<feature type="chain" id="PRO_5038401690" evidence="1">
    <location>
        <begin position="21"/>
        <end position="420"/>
    </location>
</feature>
<evidence type="ECO:0000313" key="2">
    <source>
        <dbReference type="EMBL" id="SDY64941.1"/>
    </source>
</evidence>
<feature type="signal peptide" evidence="1">
    <location>
        <begin position="1"/>
        <end position="20"/>
    </location>
</feature>
<dbReference type="PANTHER" id="PTHR43649">
    <property type="entry name" value="ARABINOSE-BINDING PROTEIN-RELATED"/>
    <property type="match status" value="1"/>
</dbReference>
<gene>
    <name evidence="2" type="ORF">SAMN05216554_1025</name>
</gene>
<dbReference type="Gene3D" id="3.40.190.10">
    <property type="entry name" value="Periplasmic binding protein-like II"/>
    <property type="match status" value="2"/>
</dbReference>
<reference evidence="2 3" key="1">
    <citation type="submission" date="2016-10" db="EMBL/GenBank/DDBJ databases">
        <authorList>
            <person name="de Groot N.N."/>
        </authorList>
    </citation>
    <scope>NUCLEOTIDE SEQUENCE [LARGE SCALE GENOMIC DNA]</scope>
    <source>
        <strain evidence="2 3">CGMCC 4.3491</strain>
    </source>
</reference>
<dbReference type="STRING" id="381665.SAMN05216554_1025"/>
<dbReference type="Pfam" id="PF01547">
    <property type="entry name" value="SBP_bac_1"/>
    <property type="match status" value="1"/>
</dbReference>
<dbReference type="SUPFAM" id="SSF53850">
    <property type="entry name" value="Periplasmic binding protein-like II"/>
    <property type="match status" value="1"/>
</dbReference>
<name>A0A1H3LKL3_9MICO</name>
<dbReference type="InterPro" id="IPR006059">
    <property type="entry name" value="SBP"/>
</dbReference>
<keyword evidence="3" id="KW-1185">Reference proteome</keyword>
<dbReference type="RefSeq" id="WP_092549650.1">
    <property type="nucleotide sequence ID" value="NZ_FNPZ01000001.1"/>
</dbReference>
<dbReference type="Proteomes" id="UP000198891">
    <property type="component" value="Unassembled WGS sequence"/>
</dbReference>
<accession>A0A1H3LKL3</accession>
<dbReference type="OrthoDB" id="3256840at2"/>
<evidence type="ECO:0000313" key="3">
    <source>
        <dbReference type="Proteomes" id="UP000198891"/>
    </source>
</evidence>
<dbReference type="PROSITE" id="PS51257">
    <property type="entry name" value="PROKAR_LIPOPROTEIN"/>
    <property type="match status" value="1"/>
</dbReference>
<dbReference type="EMBL" id="FNPZ01000001">
    <property type="protein sequence ID" value="SDY64941.1"/>
    <property type="molecule type" value="Genomic_DNA"/>
</dbReference>
<dbReference type="PANTHER" id="PTHR43649:SF12">
    <property type="entry name" value="DIACETYLCHITOBIOSE BINDING PROTEIN DASA"/>
    <property type="match status" value="1"/>
</dbReference>
<dbReference type="AlphaFoldDB" id="A0A1H3LKL3"/>
<protein>
    <submittedName>
        <fullName evidence="2">Raffinose/stachyose/melibiose transport system substrate-binding protein</fullName>
    </submittedName>
</protein>
<organism evidence="2 3">
    <name type="scientific">Herbiconiux ginsengi</name>
    <dbReference type="NCBI Taxonomy" id="381665"/>
    <lineage>
        <taxon>Bacteria</taxon>
        <taxon>Bacillati</taxon>
        <taxon>Actinomycetota</taxon>
        <taxon>Actinomycetes</taxon>
        <taxon>Micrococcales</taxon>
        <taxon>Microbacteriaceae</taxon>
        <taxon>Herbiconiux</taxon>
    </lineage>
</organism>
<sequence length="420" mass="43659">MHYKGVAVLAGIALAAVSLAGCSNTPSGGDSSTLKVAGLGAGDHDALVAVGDAFTKETGIKLDISEDGSANYATTLRTQLGAGTGPDVFFVYPGSGSPGAQKTLAEAGLLEDLSSLGFESKIPPAYVDAATYDDKSYLVPMTQGLIGAIYNDTAMQEAGLTAPTTFSEVLQFCADAKTAGKTAFAQGFLDEFIPQMIPYALTPTLVYGPDPDFAAQQADGSATFADSGWKEAFDEYKQMTDAGCFQPNFQGTSFVDSAGMVGRGESLALVGVNAFLQQIQDAAPDGTTFAIRPLPATDNPDDTRIAAAFAAGYGVNAKAKNKDSAMKFAEYLATPEAQALYAKTAAGLPVFIPEGFEADPVLADMIPYLADNKFSPYPDQGWPNNRVSAVHASALQQLLSGDISVDDALAQMDQAYNSKG</sequence>
<keyword evidence="1" id="KW-0732">Signal</keyword>